<protein>
    <submittedName>
        <fullName evidence="2">Uncharacterized protein</fullName>
    </submittedName>
</protein>
<feature type="transmembrane region" description="Helical" evidence="1">
    <location>
        <begin position="6"/>
        <end position="32"/>
    </location>
</feature>
<accession>L8JVD8</accession>
<proteinExistence type="predicted"/>
<name>L8JVD8_9BACT</name>
<keyword evidence="1" id="KW-0812">Transmembrane</keyword>
<evidence type="ECO:0000256" key="1">
    <source>
        <dbReference type="SAM" id="Phobius"/>
    </source>
</evidence>
<keyword evidence="3" id="KW-1185">Reference proteome</keyword>
<dbReference type="EMBL" id="AMZN01000010">
    <property type="protein sequence ID" value="ELR73011.1"/>
    <property type="molecule type" value="Genomic_DNA"/>
</dbReference>
<keyword evidence="1" id="KW-1133">Transmembrane helix</keyword>
<dbReference type="Proteomes" id="UP000011135">
    <property type="component" value="Unassembled WGS sequence"/>
</dbReference>
<dbReference type="AlphaFoldDB" id="L8JVD8"/>
<evidence type="ECO:0000313" key="3">
    <source>
        <dbReference type="Proteomes" id="UP000011135"/>
    </source>
</evidence>
<evidence type="ECO:0000313" key="2">
    <source>
        <dbReference type="EMBL" id="ELR73011.1"/>
    </source>
</evidence>
<sequence length="52" mass="5789">MQSIIPAPVICLSLFTSCAVIAIVTYILILNIDFVFIRIIRKPTLACLIVRV</sequence>
<reference evidence="2 3" key="1">
    <citation type="submission" date="2012-12" db="EMBL/GenBank/DDBJ databases">
        <title>Genome assembly of Fulvivirga imtechensis AK7.</title>
        <authorList>
            <person name="Nupur N."/>
            <person name="Khatri I."/>
            <person name="Kumar R."/>
            <person name="Subramanian S."/>
            <person name="Pinnaka A."/>
        </authorList>
    </citation>
    <scope>NUCLEOTIDE SEQUENCE [LARGE SCALE GENOMIC DNA]</scope>
    <source>
        <strain evidence="2 3">AK7</strain>
    </source>
</reference>
<gene>
    <name evidence="2" type="ORF">C900_00091</name>
</gene>
<organism evidence="2 3">
    <name type="scientific">Fulvivirga imtechensis AK7</name>
    <dbReference type="NCBI Taxonomy" id="1237149"/>
    <lineage>
        <taxon>Bacteria</taxon>
        <taxon>Pseudomonadati</taxon>
        <taxon>Bacteroidota</taxon>
        <taxon>Cytophagia</taxon>
        <taxon>Cytophagales</taxon>
        <taxon>Fulvivirgaceae</taxon>
        <taxon>Fulvivirga</taxon>
    </lineage>
</organism>
<comment type="caution">
    <text evidence="2">The sequence shown here is derived from an EMBL/GenBank/DDBJ whole genome shotgun (WGS) entry which is preliminary data.</text>
</comment>
<keyword evidence="1" id="KW-0472">Membrane</keyword>